<accession>A0ABQ9V6J6</accession>
<name>A0ABQ9V6J6_SAGOE</name>
<evidence type="ECO:0000313" key="1">
    <source>
        <dbReference type="EMBL" id="KAK2104785.1"/>
    </source>
</evidence>
<gene>
    <name evidence="1" type="ORF">P7K49_018641</name>
</gene>
<evidence type="ECO:0000313" key="2">
    <source>
        <dbReference type="Proteomes" id="UP001266305"/>
    </source>
</evidence>
<proteinExistence type="predicted"/>
<dbReference type="Proteomes" id="UP001266305">
    <property type="component" value="Unassembled WGS sequence"/>
</dbReference>
<keyword evidence="2" id="KW-1185">Reference proteome</keyword>
<dbReference type="EMBL" id="JASSZA010000008">
    <property type="protein sequence ID" value="KAK2104785.1"/>
    <property type="molecule type" value="Genomic_DNA"/>
</dbReference>
<sequence>MPAQEVLPCSKSRLQNNAQCHQRTSSTGLSSDTTDSVEEISKVNNYYLTDLVRELRQQVLNACCFSSGTATSSSFGTTYRVLPTALDWAL</sequence>
<organism evidence="1 2">
    <name type="scientific">Saguinus oedipus</name>
    <name type="common">Cotton-top tamarin</name>
    <name type="synonym">Oedipomidas oedipus</name>
    <dbReference type="NCBI Taxonomy" id="9490"/>
    <lineage>
        <taxon>Eukaryota</taxon>
        <taxon>Metazoa</taxon>
        <taxon>Chordata</taxon>
        <taxon>Craniata</taxon>
        <taxon>Vertebrata</taxon>
        <taxon>Euteleostomi</taxon>
        <taxon>Mammalia</taxon>
        <taxon>Eutheria</taxon>
        <taxon>Euarchontoglires</taxon>
        <taxon>Primates</taxon>
        <taxon>Haplorrhini</taxon>
        <taxon>Platyrrhini</taxon>
        <taxon>Cebidae</taxon>
        <taxon>Callitrichinae</taxon>
        <taxon>Saguinus</taxon>
    </lineage>
</organism>
<reference evidence="1 2" key="1">
    <citation type="submission" date="2023-05" db="EMBL/GenBank/DDBJ databases">
        <title>B98-5 Cell Line De Novo Hybrid Assembly: An Optical Mapping Approach.</title>
        <authorList>
            <person name="Kananen K."/>
            <person name="Auerbach J.A."/>
            <person name="Kautto E."/>
            <person name="Blachly J.S."/>
        </authorList>
    </citation>
    <scope>NUCLEOTIDE SEQUENCE [LARGE SCALE GENOMIC DNA]</scope>
    <source>
        <strain evidence="1">B95-8</strain>
        <tissue evidence="1">Cell line</tissue>
    </source>
</reference>
<protein>
    <submittedName>
        <fullName evidence="1">Uncharacterized protein</fullName>
    </submittedName>
</protein>
<comment type="caution">
    <text evidence="1">The sequence shown here is derived from an EMBL/GenBank/DDBJ whole genome shotgun (WGS) entry which is preliminary data.</text>
</comment>